<evidence type="ECO:0000313" key="3">
    <source>
        <dbReference type="EMBL" id="CAG5082998.1"/>
    </source>
</evidence>
<gene>
    <name evidence="3" type="primary">txxe 1510</name>
    <name evidence="3" type="ORF">TXXE_06640</name>
</gene>
<accession>A0ABN7RPR6</accession>
<evidence type="ECO:0000259" key="2">
    <source>
        <dbReference type="PROSITE" id="PS50937"/>
    </source>
</evidence>
<dbReference type="EMBL" id="CAJRAY010000026">
    <property type="protein sequence ID" value="CAG5082998.1"/>
    <property type="molecule type" value="Genomic_DNA"/>
</dbReference>
<evidence type="ECO:0000313" key="4">
    <source>
        <dbReference type="Proteomes" id="UP000681526"/>
    </source>
</evidence>
<dbReference type="PANTHER" id="PTHR30204:SF82">
    <property type="entry name" value="TRANSCRIPTIONAL REGULATOR, MERR FAMILY"/>
    <property type="match status" value="1"/>
</dbReference>
<dbReference type="InterPro" id="IPR000551">
    <property type="entry name" value="MerR-type_HTH_dom"/>
</dbReference>
<dbReference type="SUPFAM" id="SSF46955">
    <property type="entry name" value="Putative DNA-binding domain"/>
    <property type="match status" value="1"/>
</dbReference>
<name>A0ABN7RPR6_THEXY</name>
<dbReference type="Gene3D" id="1.10.1660.10">
    <property type="match status" value="1"/>
</dbReference>
<sequence>MKYYSISEAAALCNIPETTLRYYDKKGLLPLIERDEAGRRMFSETQMALLQTVICLKNTHMPISSIRQYMAWIVEGEATLELRLDMMRKHKQKVLQEIAMLTGYLPAIDEKIDRYLKQLEEKTT</sequence>
<dbReference type="SMART" id="SM00422">
    <property type="entry name" value="HTH_MERR"/>
    <property type="match status" value="1"/>
</dbReference>
<keyword evidence="4" id="KW-1185">Reference proteome</keyword>
<dbReference type="Pfam" id="PF13411">
    <property type="entry name" value="MerR_1"/>
    <property type="match status" value="1"/>
</dbReference>
<evidence type="ECO:0000256" key="1">
    <source>
        <dbReference type="ARBA" id="ARBA00023125"/>
    </source>
</evidence>
<proteinExistence type="predicted"/>
<feature type="domain" description="HTH merR-type" evidence="2">
    <location>
        <begin position="3"/>
        <end position="72"/>
    </location>
</feature>
<protein>
    <submittedName>
        <fullName evidence="3">Transcriptional regulator, MerR family</fullName>
    </submittedName>
</protein>
<dbReference type="PANTHER" id="PTHR30204">
    <property type="entry name" value="REDOX-CYCLING DRUG-SENSING TRANSCRIPTIONAL ACTIVATOR SOXR"/>
    <property type="match status" value="1"/>
</dbReference>
<keyword evidence="1" id="KW-0238">DNA-binding</keyword>
<reference evidence="3 4" key="1">
    <citation type="submission" date="2021-04" db="EMBL/GenBank/DDBJ databases">
        <authorList>
            <person name="Rakotoarivonina H."/>
        </authorList>
    </citation>
    <scope>NUCLEOTIDE SEQUENCE [LARGE SCALE GENOMIC DNA]</scope>
    <source>
        <strain evidence="3 4">XE</strain>
    </source>
</reference>
<dbReference type="RefSeq" id="WP_213483953.1">
    <property type="nucleotide sequence ID" value="NZ_CAJRAY010000026.1"/>
</dbReference>
<dbReference type="PROSITE" id="PS50937">
    <property type="entry name" value="HTH_MERR_2"/>
    <property type="match status" value="1"/>
</dbReference>
<comment type="caution">
    <text evidence="3">The sequence shown here is derived from an EMBL/GenBank/DDBJ whole genome shotgun (WGS) entry which is preliminary data.</text>
</comment>
<dbReference type="InterPro" id="IPR009061">
    <property type="entry name" value="DNA-bd_dom_put_sf"/>
</dbReference>
<dbReference type="CDD" id="cd01109">
    <property type="entry name" value="HTH_YyaN"/>
    <property type="match status" value="1"/>
</dbReference>
<organism evidence="3 4">
    <name type="scientific">Thermobacillus xylanilyticus</name>
    <dbReference type="NCBI Taxonomy" id="76633"/>
    <lineage>
        <taxon>Bacteria</taxon>
        <taxon>Bacillati</taxon>
        <taxon>Bacillota</taxon>
        <taxon>Bacilli</taxon>
        <taxon>Bacillales</taxon>
        <taxon>Paenibacillaceae</taxon>
        <taxon>Thermobacillus</taxon>
    </lineage>
</organism>
<dbReference type="Proteomes" id="UP000681526">
    <property type="component" value="Unassembled WGS sequence"/>
</dbReference>
<dbReference type="InterPro" id="IPR047057">
    <property type="entry name" value="MerR_fam"/>
</dbReference>